<dbReference type="Pfam" id="PF11248">
    <property type="entry name" value="DUF3046"/>
    <property type="match status" value="1"/>
</dbReference>
<dbReference type="HOGENOM" id="CLU_179041_0_0_11"/>
<keyword evidence="2" id="KW-1185">Reference proteome</keyword>
<evidence type="ECO:0000313" key="2">
    <source>
        <dbReference type="Proteomes" id="UP000014809"/>
    </source>
</evidence>
<name>S4XCU4_9CORY</name>
<evidence type="ECO:0008006" key="3">
    <source>
        <dbReference type="Google" id="ProtNLM"/>
    </source>
</evidence>
<dbReference type="eggNOG" id="ENOG502ZH1R">
    <property type="taxonomic scope" value="Bacteria"/>
</dbReference>
<dbReference type="AlphaFoldDB" id="S4XCU4"/>
<protein>
    <recommendedName>
        <fullName evidence="3">DUF3046 domain-containing protein</fullName>
    </recommendedName>
</protein>
<gene>
    <name evidence="1" type="ORF">A606_06475</name>
</gene>
<proteinExistence type="predicted"/>
<evidence type="ECO:0000313" key="1">
    <source>
        <dbReference type="EMBL" id="AGP30942.1"/>
    </source>
</evidence>
<dbReference type="InterPro" id="IPR021408">
    <property type="entry name" value="DUF3046"/>
</dbReference>
<dbReference type="KEGG" id="cter:A606_06475"/>
<reference evidence="1 2" key="1">
    <citation type="submission" date="2012-06" db="EMBL/GenBank/DDBJ databases">
        <title>Complete genome sequence of Corynebacterium terpenotabidum Y-11 (=DSM 44721).</title>
        <authorList>
            <person name="Ruckert C."/>
            <person name="Albersmeier A."/>
            <person name="Al-Dilaimi A."/>
            <person name="Szczepanowski R."/>
            <person name="Kalinowski J."/>
        </authorList>
    </citation>
    <scope>NUCLEOTIDE SEQUENCE [LARGE SCALE GENOMIC DNA]</scope>
    <source>
        <strain evidence="1 2">Y-11</strain>
    </source>
</reference>
<organism evidence="1 2">
    <name type="scientific">Corynebacterium terpenotabidum Y-11</name>
    <dbReference type="NCBI Taxonomy" id="1200352"/>
    <lineage>
        <taxon>Bacteria</taxon>
        <taxon>Bacillati</taxon>
        <taxon>Actinomycetota</taxon>
        <taxon>Actinomycetes</taxon>
        <taxon>Mycobacteriales</taxon>
        <taxon>Corynebacteriaceae</taxon>
        <taxon>Corynebacterium</taxon>
    </lineage>
</organism>
<sequence>MVGMRRTEFDRLVVGEFGDSFGSWIAGSHVLTGLGATASELIAGGADLREVWWALCEDFEVPEGRRLGSDE</sequence>
<accession>S4XCU4</accession>
<dbReference type="Proteomes" id="UP000014809">
    <property type="component" value="Chromosome"/>
</dbReference>
<dbReference type="STRING" id="1200352.A606_06475"/>
<dbReference type="EMBL" id="CP003696">
    <property type="protein sequence ID" value="AGP30942.1"/>
    <property type="molecule type" value="Genomic_DNA"/>
</dbReference>
<dbReference type="PATRIC" id="fig|1200352.3.peg.1318"/>